<gene>
    <name evidence="1" type="ORF">BK662_31680</name>
</gene>
<sequence>MRNTLCFQFRQQCLLTLKNLAVNGPFNLRHHPFFLIETMLSVLPCRDATDQAIKSVILIGS</sequence>
<dbReference type="Proteomes" id="UP000284002">
    <property type="component" value="Unassembled WGS sequence"/>
</dbReference>
<comment type="caution">
    <text evidence="1">The sequence shown here is derived from an EMBL/GenBank/DDBJ whole genome shotgun (WGS) entry which is preliminary data.</text>
</comment>
<name>A0A423HF47_9PSED</name>
<evidence type="ECO:0000313" key="2">
    <source>
        <dbReference type="Proteomes" id="UP000284002"/>
    </source>
</evidence>
<proteinExistence type="predicted"/>
<organism evidence="1 2">
    <name type="scientific">Pseudomonas frederiksbergensis</name>
    <dbReference type="NCBI Taxonomy" id="104087"/>
    <lineage>
        <taxon>Bacteria</taxon>
        <taxon>Pseudomonadati</taxon>
        <taxon>Pseudomonadota</taxon>
        <taxon>Gammaproteobacteria</taxon>
        <taxon>Pseudomonadales</taxon>
        <taxon>Pseudomonadaceae</taxon>
        <taxon>Pseudomonas</taxon>
    </lineage>
</organism>
<accession>A0A423HF47</accession>
<protein>
    <submittedName>
        <fullName evidence="1">Uncharacterized protein</fullName>
    </submittedName>
</protein>
<dbReference type="EMBL" id="MOBM01000042">
    <property type="protein sequence ID" value="RON11796.1"/>
    <property type="molecule type" value="Genomic_DNA"/>
</dbReference>
<reference evidence="1 2" key="1">
    <citation type="submission" date="2016-10" db="EMBL/GenBank/DDBJ databases">
        <title>Comparative genome analysis of multiple Pseudomonas spp. focuses on biocontrol and plant growth promoting traits.</title>
        <authorList>
            <person name="Tao X.-Y."/>
            <person name="Taylor C.G."/>
        </authorList>
    </citation>
    <scope>NUCLEOTIDE SEQUENCE [LARGE SCALE GENOMIC DNA]</scope>
    <source>
        <strain evidence="1 2">36C6</strain>
    </source>
</reference>
<evidence type="ECO:0000313" key="1">
    <source>
        <dbReference type="EMBL" id="RON11796.1"/>
    </source>
</evidence>
<dbReference type="AlphaFoldDB" id="A0A423HF47"/>